<dbReference type="InterPro" id="IPR052410">
    <property type="entry name" value="DRC5"/>
</dbReference>
<gene>
    <name evidence="6" type="primary">NCAS0B01400</name>
    <name evidence="6" type="ordered locus">NCAS_0B01400</name>
</gene>
<dbReference type="KEGG" id="ncs:NCAS_0B01400"/>
<feature type="coiled-coil region" evidence="4">
    <location>
        <begin position="329"/>
        <end position="356"/>
    </location>
</feature>
<accession>G0VBA0</accession>
<dbReference type="eggNOG" id="ENOG502QYHN">
    <property type="taxonomic scope" value="Eukaryota"/>
</dbReference>
<feature type="compositionally biased region" description="Low complexity" evidence="5">
    <location>
        <begin position="182"/>
        <end position="195"/>
    </location>
</feature>
<proteinExistence type="predicted"/>
<dbReference type="GO" id="GO:0007029">
    <property type="term" value="P:endoplasmic reticulum organization"/>
    <property type="evidence" value="ECO:0007669"/>
    <property type="project" value="EnsemblFungi"/>
</dbReference>
<dbReference type="Gene3D" id="3.80.10.10">
    <property type="entry name" value="Ribonuclease Inhibitor"/>
    <property type="match status" value="1"/>
</dbReference>
<feature type="region of interest" description="Disordered" evidence="5">
    <location>
        <begin position="1"/>
        <end position="24"/>
    </location>
</feature>
<evidence type="ECO:0000256" key="2">
    <source>
        <dbReference type="ARBA" id="ARBA00022490"/>
    </source>
</evidence>
<feature type="compositionally biased region" description="Low complexity" evidence="5">
    <location>
        <begin position="137"/>
        <end position="154"/>
    </location>
</feature>
<feature type="region of interest" description="Disordered" evidence="5">
    <location>
        <begin position="1156"/>
        <end position="1178"/>
    </location>
</feature>
<feature type="region of interest" description="Disordered" evidence="5">
    <location>
        <begin position="130"/>
        <end position="168"/>
    </location>
</feature>
<dbReference type="GeneID" id="96901786"/>
<evidence type="ECO:0000313" key="6">
    <source>
        <dbReference type="EMBL" id="CCC68224.1"/>
    </source>
</evidence>
<reference key="2">
    <citation type="submission" date="2011-08" db="EMBL/GenBank/DDBJ databases">
        <title>Genome sequence of Naumovozyma castellii.</title>
        <authorList>
            <person name="Gordon J.L."/>
            <person name="Armisen D."/>
            <person name="Proux-Wera E."/>
            <person name="OhEigeartaigh S.S."/>
            <person name="Byrne K.P."/>
            <person name="Wolfe K.H."/>
        </authorList>
    </citation>
    <scope>NUCLEOTIDE SEQUENCE</scope>
    <source>
        <strain>Type strain:CBS 4309</strain>
    </source>
</reference>
<dbReference type="GO" id="GO:0005856">
    <property type="term" value="C:cytoskeleton"/>
    <property type="evidence" value="ECO:0007669"/>
    <property type="project" value="UniProtKB-SubCell"/>
</dbReference>
<evidence type="ECO:0000256" key="4">
    <source>
        <dbReference type="SAM" id="Coils"/>
    </source>
</evidence>
<feature type="compositionally biased region" description="Polar residues" evidence="5">
    <location>
        <begin position="1"/>
        <end position="13"/>
    </location>
</feature>
<feature type="compositionally biased region" description="Low complexity" evidence="5">
    <location>
        <begin position="47"/>
        <end position="89"/>
    </location>
</feature>
<protein>
    <recommendedName>
        <fullName evidence="8">GLC7-interacting protein 3</fullName>
    </recommendedName>
</protein>
<dbReference type="OrthoDB" id="8436363at2759"/>
<organism evidence="6 7">
    <name type="scientific">Naumovozyma castellii</name>
    <name type="common">Yeast</name>
    <name type="synonym">Saccharomyces castellii</name>
    <dbReference type="NCBI Taxonomy" id="27288"/>
    <lineage>
        <taxon>Eukaryota</taxon>
        <taxon>Fungi</taxon>
        <taxon>Dikarya</taxon>
        <taxon>Ascomycota</taxon>
        <taxon>Saccharomycotina</taxon>
        <taxon>Saccharomycetes</taxon>
        <taxon>Saccharomycetales</taxon>
        <taxon>Saccharomycetaceae</taxon>
        <taxon>Naumovozyma</taxon>
    </lineage>
</organism>
<keyword evidence="7" id="KW-1185">Reference proteome</keyword>
<dbReference type="PANTHER" id="PTHR24107">
    <property type="entry name" value="YNEIN REGULATORY COMPLEX SUBUNIT 5"/>
    <property type="match status" value="1"/>
</dbReference>
<evidence type="ECO:0000313" key="7">
    <source>
        <dbReference type="Proteomes" id="UP000001640"/>
    </source>
</evidence>
<dbReference type="HOGENOM" id="CLU_007231_0_0_1"/>
<feature type="compositionally biased region" description="Low complexity" evidence="5">
    <location>
        <begin position="1068"/>
        <end position="1081"/>
    </location>
</feature>
<comment type="subcellular location">
    <subcellularLocation>
        <location evidence="1">Cytoplasm</location>
        <location evidence="1">Cytoskeleton</location>
    </subcellularLocation>
</comment>
<feature type="region of interest" description="Disordered" evidence="5">
    <location>
        <begin position="1059"/>
        <end position="1111"/>
    </location>
</feature>
<feature type="region of interest" description="Disordered" evidence="5">
    <location>
        <begin position="40"/>
        <end position="116"/>
    </location>
</feature>
<evidence type="ECO:0000256" key="1">
    <source>
        <dbReference type="ARBA" id="ARBA00004245"/>
    </source>
</evidence>
<dbReference type="OMA" id="LMRNMQR"/>
<evidence type="ECO:0000256" key="3">
    <source>
        <dbReference type="ARBA" id="ARBA00023212"/>
    </source>
</evidence>
<sequence length="1199" mass="134509">MSETNSPKVVTPQSPTKKYKPSSIISSDIDVPLDWLYKGKRKSRTKAASLSKTSSHGSSTAKIRSNSSGQSSSSLSPYSSNNKSKSTSNDLLPAPTQRRTRSQSITNGMIAQPLPNIKQQLEKGPIASLKNDHLRSRSSSISGTSSSQISTDDSSPLKRSVSLSEKPKKSLLGSIFGRRLSNQSHNKQKQQQPSPIQTTNINTRHPKSSSSNVNSPLVKKLALTPEESPITIFNKSSKEDVDDALLNTISNISLRRVKFSVDKFTDDPPQQLPSRKPKLGDVLIPNDMISEVPPISVGITTTDNNSGSTLITNQHPMYTKDSKEYKIALERYKKSLKEGERHQEEAQKAAERIAREVYSSSRHRANSLTSSLTKTTSNTSSNPLSKQNSNELDTKVDVKAKTLSIDKPIHMHQNNFGDDFSTHNTNEVTLDVIYTRCCHLREILPIPSTLRQVKGKTAPLQTLKFLNPRPTLIDILSFCDFISIIPIHTIVFDNVALTSEMFRIVLSSIVNSNVLEKLGLRNVTIDEEDWKIFCKFLIDNKSLIKLDISQTKIRPESSISCYRENMDWSLFCQVLKRRKGKPLEELLLNGVKFNRIPLGIFQDLLHVFAKMNPKTNVRLGLAVSDISLGCLKILFPWMSKYSVEGVDLAFNNLADLLKPIIESLSTLDFKHLKYFTLNSTNISSVDDMALLIKYLSKLPNLQFLDLSNLPQLFPNIIPDLHKYLPQFPSLKRIYFENNDLTYREISMICNILQKCKLISHVSLLSQHPPSTLENENHIDTELGKDDSNKDLFNRHTLWATLYSLARSSPNLVSLDIDYDELSEEMRSRIALCLMRNMQRTMDSSFELDEALLQDNLLFDGSLISETADTVLNKLNDESKDDIDPTRKYLLKKYLEKLENLHNSVQQTIDSMFEKRKSGELPLEEKENLVRLLLLEKNLSNILEIFSKIPFLSDVFNSTLASSPIQTNQTTAITDDEVPVRRPQLKHLDSARLLHQAIVPSSENTGDPHIMATEAGSVIDTYTGKPVLHKSSSNTSLFSKKQEEEEGELHKWGVFVQQKQQQENAVPGSESSSNLSKESISSQASPTHRSSPTSLQLEDKTATPKILPKIPSGPQLREAIINAKGIASIDDLIQNVNEKRVEVESINGDFVPIDCNKKNDTNISRQPTNTSSANEDETVTEKYDEILNNLSNDRSTINKS</sequence>
<feature type="region of interest" description="Disordered" evidence="5">
    <location>
        <begin position="182"/>
        <end position="216"/>
    </location>
</feature>
<reference evidence="6 7" key="1">
    <citation type="journal article" date="2011" name="Proc. Natl. Acad. Sci. U.S.A.">
        <title>Evolutionary erosion of yeast sex chromosomes by mating-type switching accidents.</title>
        <authorList>
            <person name="Gordon J.L."/>
            <person name="Armisen D."/>
            <person name="Proux-Wera E."/>
            <person name="Oheigeartaigh S.S."/>
            <person name="Byrne K.P."/>
            <person name="Wolfe K.H."/>
        </authorList>
    </citation>
    <scope>NUCLEOTIDE SEQUENCE [LARGE SCALE GENOMIC DNA]</scope>
    <source>
        <strain evidence="7">ATCC 76901 / BCRC 22586 / CBS 4309 / NBRC 1992 / NRRL Y-12630</strain>
    </source>
</reference>
<dbReference type="PANTHER" id="PTHR24107:SF30">
    <property type="entry name" value="GLC7-INTERACTING PROTEIN 3-RELATED"/>
    <property type="match status" value="1"/>
</dbReference>
<feature type="region of interest" description="Disordered" evidence="5">
    <location>
        <begin position="356"/>
        <end position="393"/>
    </location>
</feature>
<evidence type="ECO:0008006" key="8">
    <source>
        <dbReference type="Google" id="ProtNLM"/>
    </source>
</evidence>
<dbReference type="SUPFAM" id="SSF52047">
    <property type="entry name" value="RNI-like"/>
    <property type="match status" value="1"/>
</dbReference>
<evidence type="ECO:0000256" key="5">
    <source>
        <dbReference type="SAM" id="MobiDB-lite"/>
    </source>
</evidence>
<feature type="compositionally biased region" description="Polar residues" evidence="5">
    <location>
        <begin position="196"/>
        <end position="215"/>
    </location>
</feature>
<keyword evidence="4" id="KW-0175">Coiled coil</keyword>
<dbReference type="FunCoup" id="G0VBA0">
    <property type="interactions" value="277"/>
</dbReference>
<dbReference type="EMBL" id="HE576753">
    <property type="protein sequence ID" value="CCC68224.1"/>
    <property type="molecule type" value="Genomic_DNA"/>
</dbReference>
<name>G0VBA0_NAUCA</name>
<feature type="compositionally biased region" description="Low complexity" evidence="5">
    <location>
        <begin position="366"/>
        <end position="385"/>
    </location>
</feature>
<feature type="compositionally biased region" description="Polar residues" evidence="5">
    <location>
        <begin position="1082"/>
        <end position="1095"/>
    </location>
</feature>
<dbReference type="AlphaFoldDB" id="G0VBA0"/>
<dbReference type="InterPro" id="IPR032675">
    <property type="entry name" value="LRR_dom_sf"/>
</dbReference>
<dbReference type="RefSeq" id="XP_003674600.1">
    <property type="nucleotide sequence ID" value="XM_003674552.1"/>
</dbReference>
<dbReference type="InParanoid" id="G0VBA0"/>
<feature type="compositionally biased region" description="Polar residues" evidence="5">
    <location>
        <begin position="1160"/>
        <end position="1172"/>
    </location>
</feature>
<keyword evidence="2" id="KW-0963">Cytoplasm</keyword>
<keyword evidence="3" id="KW-0206">Cytoskeleton</keyword>
<dbReference type="Proteomes" id="UP000001640">
    <property type="component" value="Chromosome 2"/>
</dbReference>